<organism evidence="2">
    <name type="scientific">Marseillevirus LCMAC103</name>
    <dbReference type="NCBI Taxonomy" id="2506604"/>
    <lineage>
        <taxon>Viruses</taxon>
        <taxon>Varidnaviria</taxon>
        <taxon>Bamfordvirae</taxon>
        <taxon>Nucleocytoviricota</taxon>
        <taxon>Megaviricetes</taxon>
        <taxon>Pimascovirales</taxon>
        <taxon>Pimascovirales incertae sedis</taxon>
        <taxon>Marseilleviridae</taxon>
    </lineage>
</organism>
<gene>
    <name evidence="2" type="ORF">LCMAC103_03600</name>
</gene>
<evidence type="ECO:0000313" key="2">
    <source>
        <dbReference type="EMBL" id="QBK87016.1"/>
    </source>
</evidence>
<proteinExistence type="predicted"/>
<protein>
    <submittedName>
        <fullName evidence="2">Uncharacterized protein</fullName>
    </submittedName>
</protein>
<keyword evidence="1" id="KW-1133">Transmembrane helix</keyword>
<evidence type="ECO:0000256" key="1">
    <source>
        <dbReference type="SAM" id="Phobius"/>
    </source>
</evidence>
<feature type="transmembrane region" description="Helical" evidence="1">
    <location>
        <begin position="129"/>
        <end position="148"/>
    </location>
</feature>
<keyword evidence="1" id="KW-0472">Membrane</keyword>
<feature type="transmembrane region" description="Helical" evidence="1">
    <location>
        <begin position="20"/>
        <end position="41"/>
    </location>
</feature>
<keyword evidence="1" id="KW-0812">Transmembrane</keyword>
<dbReference type="EMBL" id="MK500340">
    <property type="protein sequence ID" value="QBK87016.1"/>
    <property type="molecule type" value="Genomic_DNA"/>
</dbReference>
<name>A0A481YWW4_9VIRU</name>
<accession>A0A481YWW4</accession>
<reference evidence="2" key="1">
    <citation type="journal article" date="2019" name="MBio">
        <title>Virus Genomes from Deep Sea Sediments Expand the Ocean Megavirome and Support Independent Origins of Viral Gigantism.</title>
        <authorList>
            <person name="Backstrom D."/>
            <person name="Yutin N."/>
            <person name="Jorgensen S.L."/>
            <person name="Dharamshi J."/>
            <person name="Homa F."/>
            <person name="Zaremba-Niedwiedzka K."/>
            <person name="Spang A."/>
            <person name="Wolf Y.I."/>
            <person name="Koonin E.V."/>
            <person name="Ettema T.J."/>
        </authorList>
    </citation>
    <scope>NUCLEOTIDE SEQUENCE</scope>
</reference>
<sequence length="156" mass="16945">MVLDWDPAARLVSASAKDNNAWFTPASIAHFFSGFVAQALLQKLPVDPLLVLVAANVIHAMEDVMENTNTFSLEHLFAKLAGCMHPAFLGSTDHDSLQNHLGDVFSFFVGSVLAYSYRKALSPPEYTPWIFAFAVFALAGYTAACHAANGRKQGEP</sequence>